<reference evidence="1" key="1">
    <citation type="submission" date="2007-10" db="EMBL/GenBank/DDBJ databases">
        <authorList>
            <person name="Fulton L."/>
            <person name="Clifton S."/>
            <person name="Fulton B."/>
            <person name="Xu J."/>
            <person name="Minx P."/>
            <person name="Pepin K.H."/>
            <person name="Johnson M."/>
            <person name="Thiruvilangam P."/>
            <person name="Bhonagiri V."/>
            <person name="Nash W.E."/>
            <person name="Mardis E.R."/>
            <person name="Wilson R.K."/>
        </authorList>
    </citation>
    <scope>NUCLEOTIDE SEQUENCE [LARGE SCALE GENOMIC DNA]</scope>
    <source>
        <strain evidence="1">DSM 17216</strain>
    </source>
</reference>
<organism evidence="1 2">
    <name type="scientific">Alistipes putredinis DSM 17216</name>
    <dbReference type="NCBI Taxonomy" id="445970"/>
    <lineage>
        <taxon>Bacteria</taxon>
        <taxon>Pseudomonadati</taxon>
        <taxon>Bacteroidota</taxon>
        <taxon>Bacteroidia</taxon>
        <taxon>Bacteroidales</taxon>
        <taxon>Rikenellaceae</taxon>
        <taxon>Alistipes</taxon>
    </lineage>
</organism>
<protein>
    <submittedName>
        <fullName evidence="1">Uncharacterized protein</fullName>
    </submittedName>
</protein>
<sequence>MQEIESKFSPDRKPMNIGVIKMCICKKETPDFIVRCLVSYPIVSTSL</sequence>
<comment type="caution">
    <text evidence="1">The sequence shown here is derived from an EMBL/GenBank/DDBJ whole genome shotgun (WGS) entry which is preliminary data.</text>
</comment>
<reference evidence="1" key="2">
    <citation type="submission" date="2013-09" db="EMBL/GenBank/DDBJ databases">
        <title>Draft genome sequence of Alistipes putredinis (DSM 17216).</title>
        <authorList>
            <person name="Sudarsanam P."/>
            <person name="Ley R."/>
            <person name="Guruge J."/>
            <person name="Turnbaugh P.J."/>
            <person name="Mahowald M."/>
            <person name="Liep D."/>
            <person name="Gordon J."/>
        </authorList>
    </citation>
    <scope>NUCLEOTIDE SEQUENCE</scope>
    <source>
        <strain evidence="1">DSM 17216</strain>
    </source>
</reference>
<name>B0MYR9_9BACT</name>
<proteinExistence type="predicted"/>
<dbReference type="AlphaFoldDB" id="B0MYR9"/>
<evidence type="ECO:0000313" key="2">
    <source>
        <dbReference type="Proteomes" id="UP000005819"/>
    </source>
</evidence>
<dbReference type="Proteomes" id="UP000005819">
    <property type="component" value="Unassembled WGS sequence"/>
</dbReference>
<dbReference type="EMBL" id="ABFK02000020">
    <property type="protein sequence ID" value="EDS02755.1"/>
    <property type="molecule type" value="Genomic_DNA"/>
</dbReference>
<evidence type="ECO:0000313" key="1">
    <source>
        <dbReference type="EMBL" id="EDS02755.1"/>
    </source>
</evidence>
<gene>
    <name evidence="1" type="ORF">ALIPUT_02287</name>
</gene>
<accession>B0MYR9</accession>
<dbReference type="HOGENOM" id="CLU_3163847_0_0_10"/>
<keyword evidence="2" id="KW-1185">Reference proteome</keyword>